<dbReference type="PANTHER" id="PTHR47505">
    <property type="entry name" value="DNA UTILIZATION PROTEIN YHGH"/>
    <property type="match status" value="1"/>
</dbReference>
<evidence type="ECO:0000313" key="3">
    <source>
        <dbReference type="EMBL" id="MBF9001868.1"/>
    </source>
</evidence>
<comment type="caution">
    <text evidence="3">The sequence shown here is derived from an EMBL/GenBank/DDBJ whole genome shotgun (WGS) entry which is preliminary data.</text>
</comment>
<protein>
    <submittedName>
        <fullName evidence="3">ComF family protein</fullName>
    </submittedName>
</protein>
<dbReference type="SUPFAM" id="SSF53271">
    <property type="entry name" value="PRTase-like"/>
    <property type="match status" value="1"/>
</dbReference>
<dbReference type="Pfam" id="PF00156">
    <property type="entry name" value="Pribosyltran"/>
    <property type="match status" value="1"/>
</dbReference>
<name>A0ABS0GI54_9VIBR</name>
<dbReference type="InterPro" id="IPR000836">
    <property type="entry name" value="PRTase_dom"/>
</dbReference>
<dbReference type="InterPro" id="IPR051910">
    <property type="entry name" value="ComF/GntX_DNA_util-trans"/>
</dbReference>
<reference evidence="3 4" key="1">
    <citation type="submission" date="2020-11" db="EMBL/GenBank/DDBJ databases">
        <title>Vibrio nitrifigilis sp. nov., a marine nitrogen-fixing bacterium isolated from the lagoon sediment of an islet inside an atoll.</title>
        <authorList>
            <person name="Wang L.-T."/>
            <person name="Shieh W.Y."/>
        </authorList>
    </citation>
    <scope>NUCLEOTIDE SEQUENCE [LARGE SCALE GENOMIC DNA]</scope>
    <source>
        <strain evidence="3 4">NFV-1</strain>
    </source>
</reference>
<organism evidence="3 4">
    <name type="scientific">Vibrio nitrifigilis</name>
    <dbReference type="NCBI Taxonomy" id="2789781"/>
    <lineage>
        <taxon>Bacteria</taxon>
        <taxon>Pseudomonadati</taxon>
        <taxon>Pseudomonadota</taxon>
        <taxon>Gammaproteobacteria</taxon>
        <taxon>Vibrionales</taxon>
        <taxon>Vibrionaceae</taxon>
        <taxon>Vibrio</taxon>
    </lineage>
</organism>
<dbReference type="PANTHER" id="PTHR47505:SF1">
    <property type="entry name" value="DNA UTILIZATION PROTEIN YHGH"/>
    <property type="match status" value="1"/>
</dbReference>
<evidence type="ECO:0000256" key="1">
    <source>
        <dbReference type="ARBA" id="ARBA00008007"/>
    </source>
</evidence>
<dbReference type="Proteomes" id="UP000597206">
    <property type="component" value="Unassembled WGS sequence"/>
</dbReference>
<keyword evidence="4" id="KW-1185">Reference proteome</keyword>
<accession>A0ABS0GI54</accession>
<evidence type="ECO:0000259" key="2">
    <source>
        <dbReference type="Pfam" id="PF00156"/>
    </source>
</evidence>
<gene>
    <name evidence="3" type="ORF">I1A42_15350</name>
</gene>
<dbReference type="EMBL" id="JADPMR010000003">
    <property type="protein sequence ID" value="MBF9001868.1"/>
    <property type="molecule type" value="Genomic_DNA"/>
</dbReference>
<dbReference type="RefSeq" id="WP_196123967.1">
    <property type="nucleotide sequence ID" value="NZ_JADPMR010000003.1"/>
</dbReference>
<evidence type="ECO:0000313" key="4">
    <source>
        <dbReference type="Proteomes" id="UP000597206"/>
    </source>
</evidence>
<proteinExistence type="inferred from homology"/>
<dbReference type="InterPro" id="IPR029057">
    <property type="entry name" value="PRTase-like"/>
</dbReference>
<dbReference type="Gene3D" id="3.40.50.2020">
    <property type="match status" value="1"/>
</dbReference>
<sequence length="226" mass="26195">MTRFTSPLCHLCSLSLNNTHSRYCDACLKHFSFEPRCQRCGLPTLEPTDLCGECLASPPQWERLCCIGHYQYPLSQLIHQFKYRRQFWQSKPLAELLIPHISDPAPLITSVPLHWQRYVWRGFNQSDLLARALSHSLNIEYWPGLFIRTRATIQQQGLTRSERQSNLRNAFMINSAYPNHHSHVAIIDDVVTTGSTVEHLARMLYRLGVKRIDIYCLCRTPTTSEP</sequence>
<feature type="domain" description="Phosphoribosyltransferase" evidence="2">
    <location>
        <begin position="182"/>
        <end position="224"/>
    </location>
</feature>
<comment type="similarity">
    <text evidence="1">Belongs to the ComF/GntX family.</text>
</comment>
<dbReference type="CDD" id="cd06223">
    <property type="entry name" value="PRTases_typeI"/>
    <property type="match status" value="1"/>
</dbReference>